<proteinExistence type="predicted"/>
<dbReference type="InterPro" id="IPR027417">
    <property type="entry name" value="P-loop_NTPase"/>
</dbReference>
<organism evidence="2">
    <name type="scientific">freshwater metagenome</name>
    <dbReference type="NCBI Taxonomy" id="449393"/>
    <lineage>
        <taxon>unclassified sequences</taxon>
        <taxon>metagenomes</taxon>
        <taxon>ecological metagenomes</taxon>
    </lineage>
</organism>
<gene>
    <name evidence="2" type="ORF">UFOPK3772_00318</name>
</gene>
<protein>
    <submittedName>
        <fullName evidence="2">Unannotated protein</fullName>
    </submittedName>
</protein>
<dbReference type="EMBL" id="CAFBNE010000006">
    <property type="protein sequence ID" value="CAB4932056.1"/>
    <property type="molecule type" value="Genomic_DNA"/>
</dbReference>
<accession>A0A6J7IMZ5</accession>
<sequence length="390" mass="42552">MISGSTDGLLPPTPALPPSSIALHVGVHKTGTTALQAALADARPELVQQGVLYPGKKAAHHGAALGLMERSWGWKDRGGEVSSRSVFDKLARQASAAPGRVIISSEHFCEVDNDRAVEAADAIGRDRIEVIITLRNLGKLLPSSWQQYLKYGVAAPYETWLENTFAAESRRTVSPSFWRRNNHHVLAQRWADVVGSDRVTVIVLEDVDRSAMFRTFAQLLDIPEEILTSRMDLTSNRSMTAAESELVRRLNKEVKASLNWGQYQRLVRVGVAKSIVERREPAPDEPRLHTPDWALDAAAERGAVMAAAIRDSGVKVIGDLDALAARVSSPPKAPDSALESVPMDAAVDALATLVLLTKEEPSRRDLTRALAKKLRTDAGAKMKRRSKKGS</sequence>
<evidence type="ECO:0000313" key="2">
    <source>
        <dbReference type="EMBL" id="CAB4932056.1"/>
    </source>
</evidence>
<reference evidence="2" key="1">
    <citation type="submission" date="2020-05" db="EMBL/GenBank/DDBJ databases">
        <authorList>
            <person name="Chiriac C."/>
            <person name="Salcher M."/>
            <person name="Ghai R."/>
            <person name="Kavagutti S V."/>
        </authorList>
    </citation>
    <scope>NUCLEOTIDE SEQUENCE</scope>
</reference>
<feature type="compositionally biased region" description="Basic residues" evidence="1">
    <location>
        <begin position="381"/>
        <end position="390"/>
    </location>
</feature>
<feature type="region of interest" description="Disordered" evidence="1">
    <location>
        <begin position="363"/>
        <end position="390"/>
    </location>
</feature>
<dbReference type="SUPFAM" id="SSF52540">
    <property type="entry name" value="P-loop containing nucleoside triphosphate hydrolases"/>
    <property type="match status" value="1"/>
</dbReference>
<name>A0A6J7IMZ5_9ZZZZ</name>
<dbReference type="AlphaFoldDB" id="A0A6J7IMZ5"/>
<evidence type="ECO:0000256" key="1">
    <source>
        <dbReference type="SAM" id="MobiDB-lite"/>
    </source>
</evidence>
<dbReference type="Gene3D" id="3.40.50.300">
    <property type="entry name" value="P-loop containing nucleotide triphosphate hydrolases"/>
    <property type="match status" value="1"/>
</dbReference>